<feature type="domain" description="Outer membrane protein beta-barrel" evidence="2">
    <location>
        <begin position="131"/>
        <end position="280"/>
    </location>
</feature>
<organism evidence="3 4">
    <name type="scientific">Chitinophaga silvisoli</name>
    <dbReference type="NCBI Taxonomy" id="2291814"/>
    <lineage>
        <taxon>Bacteria</taxon>
        <taxon>Pseudomonadati</taxon>
        <taxon>Bacteroidota</taxon>
        <taxon>Chitinophagia</taxon>
        <taxon>Chitinophagales</taxon>
        <taxon>Chitinophagaceae</taxon>
        <taxon>Chitinophaga</taxon>
    </lineage>
</organism>
<comment type="caution">
    <text evidence="3">The sequence shown here is derived from an EMBL/GenBank/DDBJ whole genome shotgun (WGS) entry which is preliminary data.</text>
</comment>
<dbReference type="InterPro" id="IPR025665">
    <property type="entry name" value="Beta-barrel_OMP_2"/>
</dbReference>
<dbReference type="OrthoDB" id="666719at2"/>
<feature type="chain" id="PRO_5017539430" description="Outer membrane protein beta-barrel domain-containing protein" evidence="1">
    <location>
        <begin position="22"/>
        <end position="301"/>
    </location>
</feature>
<accession>A0A3E1P6Q9</accession>
<keyword evidence="4" id="KW-1185">Reference proteome</keyword>
<keyword evidence="1" id="KW-0732">Signal</keyword>
<dbReference type="RefSeq" id="WP_116853195.1">
    <property type="nucleotide sequence ID" value="NZ_QTJV01000002.1"/>
</dbReference>
<evidence type="ECO:0000256" key="1">
    <source>
        <dbReference type="SAM" id="SignalP"/>
    </source>
</evidence>
<name>A0A3E1P6Q9_9BACT</name>
<gene>
    <name evidence="3" type="ORF">DXN04_10070</name>
</gene>
<dbReference type="Proteomes" id="UP000261174">
    <property type="component" value="Unassembled WGS sequence"/>
</dbReference>
<protein>
    <recommendedName>
        <fullName evidence="2">Outer membrane protein beta-barrel domain-containing protein</fullName>
    </recommendedName>
</protein>
<dbReference type="Pfam" id="PF13568">
    <property type="entry name" value="OMP_b-brl_2"/>
    <property type="match status" value="1"/>
</dbReference>
<feature type="signal peptide" evidence="1">
    <location>
        <begin position="1"/>
        <end position="21"/>
    </location>
</feature>
<dbReference type="EMBL" id="QTJV01000002">
    <property type="protein sequence ID" value="RFM35708.1"/>
    <property type="molecule type" value="Genomic_DNA"/>
</dbReference>
<sequence>MKCKVLRCLILLLFTCAGVHAQTADTIQVKGLIIVQGKDAKGKRIFKLYNDTAYARTQLKRNLQTRWFVLDLGYNNYMDRSDYNGAAAYALYGSPSDVYYSDMKSYTYSAAGLNTLAPRTGSSPLTPSEFKLIAGKSVNVNIWLFQQRLNIYRHKLNLIYALGVEMNNYRFARNITYVPGYPTTIMRDTVSFSKNKLFVEYLSVPVMLNYNSNPARPSRAFKMSMGIMGGYLVKARTKQISKERGKVKKVDDFNLNKWRLSITGDVGYGPVKLYGNFALTPLHDYGLEQYPFSVGLRFNGF</sequence>
<evidence type="ECO:0000313" key="3">
    <source>
        <dbReference type="EMBL" id="RFM35708.1"/>
    </source>
</evidence>
<proteinExistence type="predicted"/>
<evidence type="ECO:0000313" key="4">
    <source>
        <dbReference type="Proteomes" id="UP000261174"/>
    </source>
</evidence>
<dbReference type="AlphaFoldDB" id="A0A3E1P6Q9"/>
<evidence type="ECO:0000259" key="2">
    <source>
        <dbReference type="Pfam" id="PF13568"/>
    </source>
</evidence>
<reference evidence="3 4" key="1">
    <citation type="submission" date="2018-08" db="EMBL/GenBank/DDBJ databases">
        <title>Chitinophaga sp. K20C18050901, a novel bacterium isolated from forest soil.</title>
        <authorList>
            <person name="Wang C."/>
        </authorList>
    </citation>
    <scope>NUCLEOTIDE SEQUENCE [LARGE SCALE GENOMIC DNA]</scope>
    <source>
        <strain evidence="3 4">K20C18050901</strain>
    </source>
</reference>